<feature type="transmembrane region" description="Helical" evidence="2">
    <location>
        <begin position="21"/>
        <end position="40"/>
    </location>
</feature>
<protein>
    <recommendedName>
        <fullName evidence="5">DUF3014 domain-containing protein</fullName>
    </recommendedName>
</protein>
<dbReference type="RefSeq" id="WP_011466263.1">
    <property type="nucleotide sequence ID" value="NC_007908.1"/>
</dbReference>
<keyword evidence="2" id="KW-0812">Transmembrane</keyword>
<organism evidence="3 4">
    <name type="scientific">Albidiferax ferrireducens (strain ATCC BAA-621 / DSM 15236 / T118)</name>
    <name type="common">Rhodoferax ferrireducens</name>
    <dbReference type="NCBI Taxonomy" id="338969"/>
    <lineage>
        <taxon>Bacteria</taxon>
        <taxon>Pseudomonadati</taxon>
        <taxon>Pseudomonadota</taxon>
        <taxon>Betaproteobacteria</taxon>
        <taxon>Burkholderiales</taxon>
        <taxon>Comamonadaceae</taxon>
        <taxon>Rhodoferax</taxon>
    </lineage>
</organism>
<proteinExistence type="predicted"/>
<dbReference type="eggNOG" id="COG1711">
    <property type="taxonomic scope" value="Bacteria"/>
</dbReference>
<name>Q21RA2_ALBFT</name>
<dbReference type="HOGENOM" id="CLU_068472_0_1_4"/>
<evidence type="ECO:0000256" key="2">
    <source>
        <dbReference type="SAM" id="Phobius"/>
    </source>
</evidence>
<dbReference type="InterPro" id="IPR021382">
    <property type="entry name" value="DUF3014"/>
</dbReference>
<keyword evidence="4" id="KW-1185">Reference proteome</keyword>
<dbReference type="Proteomes" id="UP000008332">
    <property type="component" value="Chromosome"/>
</dbReference>
<reference evidence="4" key="1">
    <citation type="submission" date="2006-02" db="EMBL/GenBank/DDBJ databases">
        <title>Complete sequence of chromosome of Rhodoferax ferrireducens DSM 15236.</title>
        <authorList>
            <person name="Copeland A."/>
            <person name="Lucas S."/>
            <person name="Lapidus A."/>
            <person name="Barry K."/>
            <person name="Detter J.C."/>
            <person name="Glavina del Rio T."/>
            <person name="Hammon N."/>
            <person name="Israni S."/>
            <person name="Pitluck S."/>
            <person name="Brettin T."/>
            <person name="Bruce D."/>
            <person name="Han C."/>
            <person name="Tapia R."/>
            <person name="Gilna P."/>
            <person name="Kiss H."/>
            <person name="Schmutz J."/>
            <person name="Larimer F."/>
            <person name="Land M."/>
            <person name="Kyrpides N."/>
            <person name="Ivanova N."/>
            <person name="Richardson P."/>
        </authorList>
    </citation>
    <scope>NUCLEOTIDE SEQUENCE [LARGE SCALE GENOMIC DNA]</scope>
    <source>
        <strain evidence="4">ATCC BAA-621 / DSM 15236 / T118</strain>
    </source>
</reference>
<sequence>MRDDSPQACAASSMSTARRTLLAVVIGAAIIGAAALWWNMSRPAPQTPVAAAPAPEPAAAPAAPESAAAPAEPVVQYPVEAQPAQALPLKAADLGTVLTDLLGRKAVLEFLALDEFPRRLVATVDNLGRSHAPPMLWPIKPTPGRFMVEERAGGSVINADNSQRYTPLVLLAESVDTGKAVDLYIRMYPLLQQAYEELGYPKAYFNDRLIAVIDQLLATPGADEPIQVHLTEVKGSVASLQPWVRYEFSNPAFESLSAGQKIMLRVGSVNERRLKVKLSAVRQQLIKRVVPR</sequence>
<evidence type="ECO:0000256" key="1">
    <source>
        <dbReference type="SAM" id="MobiDB-lite"/>
    </source>
</evidence>
<keyword evidence="2" id="KW-1133">Transmembrane helix</keyword>
<dbReference type="Pfam" id="PF11219">
    <property type="entry name" value="DUF3014"/>
    <property type="match status" value="1"/>
</dbReference>
<dbReference type="OrthoDB" id="5502479at2"/>
<evidence type="ECO:0008006" key="5">
    <source>
        <dbReference type="Google" id="ProtNLM"/>
    </source>
</evidence>
<evidence type="ECO:0000313" key="3">
    <source>
        <dbReference type="EMBL" id="ABD71701.1"/>
    </source>
</evidence>
<dbReference type="KEGG" id="rfr:Rfer_4003"/>
<evidence type="ECO:0000313" key="4">
    <source>
        <dbReference type="Proteomes" id="UP000008332"/>
    </source>
</evidence>
<accession>Q21RA2</accession>
<dbReference type="AlphaFoldDB" id="Q21RA2"/>
<keyword evidence="2" id="KW-0472">Membrane</keyword>
<dbReference type="EMBL" id="CP000267">
    <property type="protein sequence ID" value="ABD71701.1"/>
    <property type="molecule type" value="Genomic_DNA"/>
</dbReference>
<dbReference type="STRING" id="338969.Rfer_4003"/>
<gene>
    <name evidence="3" type="ordered locus">Rfer_4003</name>
</gene>
<feature type="region of interest" description="Disordered" evidence="1">
    <location>
        <begin position="46"/>
        <end position="67"/>
    </location>
</feature>